<dbReference type="SMART" id="SM00849">
    <property type="entry name" value="Lactamase_B"/>
    <property type="match status" value="1"/>
</dbReference>
<sequence>MKVTMLGCGGSGGVPTVGGVWGVCDPAEPRNTRRRVSILVEQGDTVLIVDTSPDFRQQMLDADVRRLDAVLFTHAHADHVHGLDDLRSLNRVMRRPIPVFGDAATLGELGRRFDYAFRALEPGTANYYKPTLEATVVDGPFRVGEIDIVPFVQDHGYSRTLGFRFGRVAYSTDVVRLDEAAFTVLAGVDVWIVDCLRDEPHPTHSHLAQTLDWIARVKPKRAILTHMCELLDYRDLAGRLPPGVEPGHDGLVIHP</sequence>
<dbReference type="CDD" id="cd16279">
    <property type="entry name" value="metallo-hydrolase-like_MBL-fold"/>
    <property type="match status" value="1"/>
</dbReference>
<accession>A0A3N1M6Y2</accession>
<reference evidence="2 3" key="1">
    <citation type="submission" date="2018-11" db="EMBL/GenBank/DDBJ databases">
        <title>Genomic Encyclopedia of Type Strains, Phase IV (KMG-IV): sequencing the most valuable type-strain genomes for metagenomic binning, comparative biology and taxonomic classification.</title>
        <authorList>
            <person name="Goeker M."/>
        </authorList>
    </citation>
    <scope>NUCLEOTIDE SEQUENCE [LARGE SCALE GENOMIC DNA]</scope>
    <source>
        <strain evidence="2 3">DSM 5900</strain>
    </source>
</reference>
<organism evidence="2 3">
    <name type="scientific">Stella humosa</name>
    <dbReference type="NCBI Taxonomy" id="94"/>
    <lineage>
        <taxon>Bacteria</taxon>
        <taxon>Pseudomonadati</taxon>
        <taxon>Pseudomonadota</taxon>
        <taxon>Alphaproteobacteria</taxon>
        <taxon>Rhodospirillales</taxon>
        <taxon>Stellaceae</taxon>
        <taxon>Stella</taxon>
    </lineage>
</organism>
<dbReference type="InterPro" id="IPR036866">
    <property type="entry name" value="RibonucZ/Hydroxyglut_hydro"/>
</dbReference>
<dbReference type="SUPFAM" id="SSF56281">
    <property type="entry name" value="Metallo-hydrolase/oxidoreductase"/>
    <property type="match status" value="1"/>
</dbReference>
<dbReference type="PANTHER" id="PTHR42663">
    <property type="entry name" value="HYDROLASE C777.06C-RELATED-RELATED"/>
    <property type="match status" value="1"/>
</dbReference>
<dbReference type="Pfam" id="PF12706">
    <property type="entry name" value="Lactamase_B_2"/>
    <property type="match status" value="1"/>
</dbReference>
<dbReference type="RefSeq" id="WP_123688325.1">
    <property type="nucleotide sequence ID" value="NZ_AP019700.1"/>
</dbReference>
<dbReference type="InterPro" id="IPR001279">
    <property type="entry name" value="Metallo-B-lactamas"/>
</dbReference>
<protein>
    <submittedName>
        <fullName evidence="2">Phosphoribosyl 1,2-cyclic phosphate phosphodiesterase</fullName>
    </submittedName>
</protein>
<comment type="caution">
    <text evidence="2">The sequence shown here is derived from an EMBL/GenBank/DDBJ whole genome shotgun (WGS) entry which is preliminary data.</text>
</comment>
<dbReference type="Proteomes" id="UP000278222">
    <property type="component" value="Unassembled WGS sequence"/>
</dbReference>
<feature type="domain" description="Metallo-beta-lactamase" evidence="1">
    <location>
        <begin position="34"/>
        <end position="226"/>
    </location>
</feature>
<dbReference type="PANTHER" id="PTHR42663:SF6">
    <property type="entry name" value="HYDROLASE C777.06C-RELATED"/>
    <property type="match status" value="1"/>
</dbReference>
<keyword evidence="3" id="KW-1185">Reference proteome</keyword>
<proteinExistence type="predicted"/>
<gene>
    <name evidence="2" type="ORF">EDC65_0762</name>
</gene>
<dbReference type="OrthoDB" id="9781189at2"/>
<evidence type="ECO:0000313" key="2">
    <source>
        <dbReference type="EMBL" id="ROQ01582.1"/>
    </source>
</evidence>
<evidence type="ECO:0000313" key="3">
    <source>
        <dbReference type="Proteomes" id="UP000278222"/>
    </source>
</evidence>
<dbReference type="EMBL" id="RJKX01000011">
    <property type="protein sequence ID" value="ROQ01582.1"/>
    <property type="molecule type" value="Genomic_DNA"/>
</dbReference>
<dbReference type="AlphaFoldDB" id="A0A3N1M6Y2"/>
<dbReference type="Gene3D" id="3.60.15.10">
    <property type="entry name" value="Ribonuclease Z/Hydroxyacylglutathione hydrolase-like"/>
    <property type="match status" value="1"/>
</dbReference>
<name>A0A3N1M6Y2_9PROT</name>
<evidence type="ECO:0000259" key="1">
    <source>
        <dbReference type="SMART" id="SM00849"/>
    </source>
</evidence>